<evidence type="ECO:0000256" key="2">
    <source>
        <dbReference type="PROSITE-ProRule" id="PRU01240"/>
    </source>
</evidence>
<dbReference type="InterPro" id="IPR051048">
    <property type="entry name" value="Peptidase_S8/S53_subtilisin"/>
</dbReference>
<evidence type="ECO:0000256" key="1">
    <source>
        <dbReference type="ARBA" id="ARBA00011073"/>
    </source>
</evidence>
<dbReference type="GO" id="GO:0006508">
    <property type="term" value="P:proteolysis"/>
    <property type="evidence" value="ECO:0007669"/>
    <property type="project" value="UniProtKB-KW"/>
</dbReference>
<dbReference type="PANTHER" id="PTHR43399:SF4">
    <property type="entry name" value="CELL WALL-ASSOCIATED PROTEASE"/>
    <property type="match status" value="1"/>
</dbReference>
<comment type="caution">
    <text evidence="2">Lacks conserved residue(s) required for the propagation of feature annotation.</text>
</comment>
<dbReference type="GO" id="GO:0004252">
    <property type="term" value="F:serine-type endopeptidase activity"/>
    <property type="evidence" value="ECO:0007669"/>
    <property type="project" value="InterPro"/>
</dbReference>
<reference evidence="4" key="1">
    <citation type="submission" date="2023-06" db="EMBL/GenBank/DDBJ databases">
        <title>Multi-omics analyses reveal the molecular pathogenesis toolkit of Lasiodiplodia hormozganensis, a cross-kingdom pathogen.</title>
        <authorList>
            <person name="Felix C."/>
            <person name="Meneses R."/>
            <person name="Goncalves M.F.M."/>
            <person name="Tilleman L."/>
            <person name="Duarte A.S."/>
            <person name="Jorrin-Novo J.V."/>
            <person name="Van De Peer Y."/>
            <person name="Deforce D."/>
            <person name="Van Nieuwerburgh F."/>
            <person name="Esteves A.C."/>
            <person name="Alves A."/>
        </authorList>
    </citation>
    <scope>NUCLEOTIDE SEQUENCE</scope>
    <source>
        <strain evidence="4">CBS 339.90</strain>
    </source>
</reference>
<dbReference type="Proteomes" id="UP001175001">
    <property type="component" value="Unassembled WGS sequence"/>
</dbReference>
<protein>
    <submittedName>
        <fullName evidence="4">Cell wall-associated protease</fullName>
    </submittedName>
</protein>
<dbReference type="SUPFAM" id="SSF52743">
    <property type="entry name" value="Subtilisin-like"/>
    <property type="match status" value="1"/>
</dbReference>
<dbReference type="InterPro" id="IPR000209">
    <property type="entry name" value="Peptidase_S8/S53_dom"/>
</dbReference>
<feature type="domain" description="Peptidase S8/S53" evidence="3">
    <location>
        <begin position="40"/>
        <end position="182"/>
    </location>
</feature>
<keyword evidence="5" id="KW-1185">Reference proteome</keyword>
<evidence type="ECO:0000259" key="3">
    <source>
        <dbReference type="Pfam" id="PF00082"/>
    </source>
</evidence>
<keyword evidence="4" id="KW-0645">Protease</keyword>
<evidence type="ECO:0000313" key="4">
    <source>
        <dbReference type="EMBL" id="KAK0653527.1"/>
    </source>
</evidence>
<dbReference type="Pfam" id="PF00082">
    <property type="entry name" value="Peptidase_S8"/>
    <property type="match status" value="1"/>
</dbReference>
<dbReference type="InterPro" id="IPR036852">
    <property type="entry name" value="Peptidase_S8/S53_dom_sf"/>
</dbReference>
<organism evidence="4 5">
    <name type="scientific">Lasiodiplodia hormozganensis</name>
    <dbReference type="NCBI Taxonomy" id="869390"/>
    <lineage>
        <taxon>Eukaryota</taxon>
        <taxon>Fungi</taxon>
        <taxon>Dikarya</taxon>
        <taxon>Ascomycota</taxon>
        <taxon>Pezizomycotina</taxon>
        <taxon>Dothideomycetes</taxon>
        <taxon>Dothideomycetes incertae sedis</taxon>
        <taxon>Botryosphaeriales</taxon>
        <taxon>Botryosphaeriaceae</taxon>
        <taxon>Lasiodiplodia</taxon>
    </lineage>
</organism>
<dbReference type="CDD" id="cd00306">
    <property type="entry name" value="Peptidases_S8_S53"/>
    <property type="match status" value="1"/>
</dbReference>
<name>A0AA40CWS7_9PEZI</name>
<sequence>MRIKDQKSFVPNEDWTDPVGHGTQVTSVLLDMAYNAHIYVARAIRYATDTWKVDIINMSIGSYSDEGVISAAIKHAYAANVLMFAAARNDGGNFGVAFPARHKDVICISSTDGYGTPSSFNPPVFDPSDNFATIGEALPFPSFKGYPVSMSGTSYATPVAVSIASLVLAYVRENFPGGEKYEAERRLKESPDGMRAALNLMSYRIKDHRYIAPWKLFNAREGGNYVYIRLMSALKNPDFWSN</sequence>
<keyword evidence="4" id="KW-0378">Hydrolase</keyword>
<accession>A0AA40CWS7</accession>
<dbReference type="EMBL" id="JAUJDW010000027">
    <property type="protein sequence ID" value="KAK0653527.1"/>
    <property type="molecule type" value="Genomic_DNA"/>
</dbReference>
<dbReference type="PROSITE" id="PS51892">
    <property type="entry name" value="SUBTILASE"/>
    <property type="match status" value="1"/>
</dbReference>
<comment type="similarity">
    <text evidence="1 2">Belongs to the peptidase S8 family.</text>
</comment>
<gene>
    <name evidence="4" type="primary">wprA</name>
    <name evidence="4" type="ORF">DIS24_g5958</name>
</gene>
<dbReference type="PANTHER" id="PTHR43399">
    <property type="entry name" value="SUBTILISIN-RELATED"/>
    <property type="match status" value="1"/>
</dbReference>
<dbReference type="Gene3D" id="3.40.50.200">
    <property type="entry name" value="Peptidase S8/S53 domain"/>
    <property type="match status" value="1"/>
</dbReference>
<dbReference type="AlphaFoldDB" id="A0AA40CWS7"/>
<evidence type="ECO:0000313" key="5">
    <source>
        <dbReference type="Proteomes" id="UP001175001"/>
    </source>
</evidence>
<proteinExistence type="inferred from homology"/>
<comment type="caution">
    <text evidence="4">The sequence shown here is derived from an EMBL/GenBank/DDBJ whole genome shotgun (WGS) entry which is preliminary data.</text>
</comment>